<proteinExistence type="predicted"/>
<dbReference type="KEGG" id="kak:Kalk_12140"/>
<dbReference type="InterPro" id="IPR010263">
    <property type="entry name" value="T6SS_TssK"/>
</dbReference>
<dbReference type="PANTHER" id="PTHR35566:SF1">
    <property type="entry name" value="TYPE VI SECRETION SYSTEM BASEPLATE COMPONENT TSSK1"/>
    <property type="match status" value="1"/>
</dbReference>
<dbReference type="NCBIfam" id="TIGR03353">
    <property type="entry name" value="VI_chp_4"/>
    <property type="match status" value="1"/>
</dbReference>
<dbReference type="RefSeq" id="WP_101894507.1">
    <property type="nucleotide sequence ID" value="NZ_CP022684.1"/>
</dbReference>
<keyword evidence="2" id="KW-1185">Reference proteome</keyword>
<dbReference type="OrthoDB" id="9775333at2"/>
<dbReference type="Pfam" id="PF05936">
    <property type="entry name" value="T6SS_VasE"/>
    <property type="match status" value="1"/>
</dbReference>
<gene>
    <name evidence="1" type="ORF">Kalk_12140</name>
</gene>
<dbReference type="EMBL" id="CP022684">
    <property type="protein sequence ID" value="AUM13128.1"/>
    <property type="molecule type" value="Genomic_DNA"/>
</dbReference>
<dbReference type="Proteomes" id="UP000235116">
    <property type="component" value="Chromosome"/>
</dbReference>
<name>A0A2K9LLC0_9GAMM</name>
<dbReference type="PANTHER" id="PTHR35566">
    <property type="entry name" value="BLR3599 PROTEIN"/>
    <property type="match status" value="1"/>
</dbReference>
<organism evidence="1 2">
    <name type="scientific">Ketobacter alkanivorans</name>
    <dbReference type="NCBI Taxonomy" id="1917421"/>
    <lineage>
        <taxon>Bacteria</taxon>
        <taxon>Pseudomonadati</taxon>
        <taxon>Pseudomonadota</taxon>
        <taxon>Gammaproteobacteria</taxon>
        <taxon>Pseudomonadales</taxon>
        <taxon>Ketobacteraceae</taxon>
        <taxon>Ketobacter</taxon>
    </lineage>
</organism>
<evidence type="ECO:0000313" key="2">
    <source>
        <dbReference type="Proteomes" id="UP000235116"/>
    </source>
</evidence>
<sequence length="444" mass="49089">MTISNKVVWSEGLFLRPQHFQQQDRYFERYIDGRCEAIGGYLWGLLDITLDSELLKLGKIGISYARGVFPDGSPFSFPDGDELPPVLSVPENTNNEMVYLCLPLRRAGAMEITQEDGQNTLARHNSVEIEVRNNVGEQGEPTDIAVGQLNAILKLGSEDLSGYAKIGIARIQEYIADKAVQLDNAYIPPMVDCLKSQVIASHLTEIHGLIHHRAEALSGRLADSGRAGSAEIADYLLLQALNRIEPLIAHISTINQLHPLACYTELLQMAGELATFTTRTKRPPEFPRYQHEDLQTIFDAVLISLRQCLSTVLEQTAVSLELTERKYGIHVAPISDHSIIGKASIVLAVKADVPGNQLRTGFPAQVKIAPVERIREFISAQLPGIGLQALPVAPRQIPYHAGFTYFELDRSSELWAMMQTSGGFAIHLGGNFPGLSMELWTIRD</sequence>
<accession>A0A2K9LLC0</accession>
<protein>
    <submittedName>
        <fullName evidence="1">Type VI secretion system-associated protein</fullName>
    </submittedName>
</protein>
<dbReference type="AlphaFoldDB" id="A0A2K9LLC0"/>
<evidence type="ECO:0000313" key="1">
    <source>
        <dbReference type="EMBL" id="AUM13128.1"/>
    </source>
</evidence>
<reference evidence="2" key="1">
    <citation type="submission" date="2017-08" db="EMBL/GenBank/DDBJ databases">
        <title>Direct submision.</title>
        <authorList>
            <person name="Kim S.-J."/>
            <person name="Rhee S.-K."/>
        </authorList>
    </citation>
    <scope>NUCLEOTIDE SEQUENCE [LARGE SCALE GENOMIC DNA]</scope>
    <source>
        <strain evidence="2">GI5</strain>
    </source>
</reference>